<accession>A0A9D1Z2G9</accession>
<dbReference type="CDD" id="cd03789">
    <property type="entry name" value="GT9_LPS_heptosyltransferase"/>
    <property type="match status" value="1"/>
</dbReference>
<dbReference type="Gene3D" id="3.40.50.2000">
    <property type="entry name" value="Glycogen Phosphorylase B"/>
    <property type="match status" value="2"/>
</dbReference>
<evidence type="ECO:0000256" key="1">
    <source>
        <dbReference type="ARBA" id="ARBA00022676"/>
    </source>
</evidence>
<protein>
    <submittedName>
        <fullName evidence="3">Glycosyltransferase family 9 protein</fullName>
    </submittedName>
</protein>
<evidence type="ECO:0000313" key="3">
    <source>
        <dbReference type="EMBL" id="HIY69786.1"/>
    </source>
</evidence>
<gene>
    <name evidence="3" type="ORF">H9828_10285</name>
</gene>
<sequence>MGRKNNGGLPRHLLVLRTSAMGDVAMLPHALRPLLAAYPDLKVTVATQKLFRPFFEGLRVEILEVDTKGVHHSLRGMWRLAAEARRLGVDAVADVHDVLRSQAFRLSMRLHGIPTAHIDKDRAGKRRFIRCGGRDMKPLRHTVLRYCDTFRRLGFVFEDPAPAEHRPLENPFGEKQGRWVGFAPFSAHRGKTYPEAQSRELVRLLSARFDRVFIHSGGGAERAFAEEMERTFPNVTALSGKVRLAGEMALVSNLDCVVAMDSLVMHLGALVGTPVVSVWGATHPGLGFLGYGVPEEGIVQADFDCRPCSVFGSKPCRYGDWRCLTAITPESVAERVERLVARRS</sequence>
<dbReference type="GO" id="GO:0009244">
    <property type="term" value="P:lipopolysaccharide core region biosynthetic process"/>
    <property type="evidence" value="ECO:0007669"/>
    <property type="project" value="TreeGrafter"/>
</dbReference>
<dbReference type="InterPro" id="IPR051199">
    <property type="entry name" value="LPS_LOS_Heptosyltrfase"/>
</dbReference>
<dbReference type="GO" id="GO:0008713">
    <property type="term" value="F:ADP-heptose-lipopolysaccharide heptosyltransferase activity"/>
    <property type="evidence" value="ECO:0007669"/>
    <property type="project" value="TreeGrafter"/>
</dbReference>
<dbReference type="Proteomes" id="UP000886844">
    <property type="component" value="Unassembled WGS sequence"/>
</dbReference>
<keyword evidence="1" id="KW-0328">Glycosyltransferase</keyword>
<evidence type="ECO:0000313" key="4">
    <source>
        <dbReference type="Proteomes" id="UP000886844"/>
    </source>
</evidence>
<organism evidence="3 4">
    <name type="scientific">Candidatus Alistipes intestinigallinarum</name>
    <dbReference type="NCBI Taxonomy" id="2838440"/>
    <lineage>
        <taxon>Bacteria</taxon>
        <taxon>Pseudomonadati</taxon>
        <taxon>Bacteroidota</taxon>
        <taxon>Bacteroidia</taxon>
        <taxon>Bacteroidales</taxon>
        <taxon>Rikenellaceae</taxon>
        <taxon>Alistipes</taxon>
    </lineage>
</organism>
<keyword evidence="2" id="KW-0808">Transferase</keyword>
<dbReference type="InterPro" id="IPR002201">
    <property type="entry name" value="Glyco_trans_9"/>
</dbReference>
<reference evidence="3" key="1">
    <citation type="journal article" date="2021" name="PeerJ">
        <title>Extensive microbial diversity within the chicken gut microbiome revealed by metagenomics and culture.</title>
        <authorList>
            <person name="Gilroy R."/>
            <person name="Ravi A."/>
            <person name="Getino M."/>
            <person name="Pursley I."/>
            <person name="Horton D.L."/>
            <person name="Alikhan N.F."/>
            <person name="Baker D."/>
            <person name="Gharbi K."/>
            <person name="Hall N."/>
            <person name="Watson M."/>
            <person name="Adriaenssens E.M."/>
            <person name="Foster-Nyarko E."/>
            <person name="Jarju S."/>
            <person name="Secka A."/>
            <person name="Antonio M."/>
            <person name="Oren A."/>
            <person name="Chaudhuri R.R."/>
            <person name="La Ragione R."/>
            <person name="Hildebrand F."/>
            <person name="Pallen M.J."/>
        </authorList>
    </citation>
    <scope>NUCLEOTIDE SEQUENCE</scope>
    <source>
        <strain evidence="3">5134</strain>
    </source>
</reference>
<dbReference type="SUPFAM" id="SSF53756">
    <property type="entry name" value="UDP-Glycosyltransferase/glycogen phosphorylase"/>
    <property type="match status" value="1"/>
</dbReference>
<dbReference type="AlphaFoldDB" id="A0A9D1Z2G9"/>
<dbReference type="EMBL" id="DXDA01000080">
    <property type="protein sequence ID" value="HIY69786.1"/>
    <property type="molecule type" value="Genomic_DNA"/>
</dbReference>
<dbReference type="Pfam" id="PF01075">
    <property type="entry name" value="Glyco_transf_9"/>
    <property type="match status" value="1"/>
</dbReference>
<name>A0A9D1Z2G9_9BACT</name>
<dbReference type="PANTHER" id="PTHR30160:SF22">
    <property type="entry name" value="LIPOPOLYSACCHARIDE CORE BIOSYNTHESIS PROTEIN"/>
    <property type="match status" value="1"/>
</dbReference>
<reference evidence="3" key="2">
    <citation type="submission" date="2021-04" db="EMBL/GenBank/DDBJ databases">
        <authorList>
            <person name="Gilroy R."/>
        </authorList>
    </citation>
    <scope>NUCLEOTIDE SEQUENCE</scope>
    <source>
        <strain evidence="3">5134</strain>
    </source>
</reference>
<dbReference type="GO" id="GO:0005829">
    <property type="term" value="C:cytosol"/>
    <property type="evidence" value="ECO:0007669"/>
    <property type="project" value="TreeGrafter"/>
</dbReference>
<evidence type="ECO:0000256" key="2">
    <source>
        <dbReference type="ARBA" id="ARBA00022679"/>
    </source>
</evidence>
<comment type="caution">
    <text evidence="3">The sequence shown here is derived from an EMBL/GenBank/DDBJ whole genome shotgun (WGS) entry which is preliminary data.</text>
</comment>
<dbReference type="PANTHER" id="PTHR30160">
    <property type="entry name" value="TETRAACYLDISACCHARIDE 4'-KINASE-RELATED"/>
    <property type="match status" value="1"/>
</dbReference>
<proteinExistence type="predicted"/>